<dbReference type="OrthoDB" id="5332773at2759"/>
<dbReference type="EMBL" id="JOKZ01000299">
    <property type="protein sequence ID" value="KKO99782.1"/>
    <property type="molecule type" value="Genomic_DNA"/>
</dbReference>
<name>A0A0F9XGS9_TRIHA</name>
<proteinExistence type="predicted"/>
<accession>A0A0F9XGS9</accession>
<reference evidence="2" key="1">
    <citation type="journal article" date="2015" name="Genome Announc.">
        <title>Draft whole-genome sequence of the biocontrol agent Trichoderma harzianum T6776.</title>
        <authorList>
            <person name="Baroncelli R."/>
            <person name="Piaggeschi G."/>
            <person name="Fiorini L."/>
            <person name="Bertolini E."/>
            <person name="Zapparata A."/>
            <person name="Pe M.E."/>
            <person name="Sarrocco S."/>
            <person name="Vannacci G."/>
        </authorList>
    </citation>
    <scope>NUCLEOTIDE SEQUENCE [LARGE SCALE GENOMIC DNA]</scope>
    <source>
        <strain evidence="2">T6776</strain>
    </source>
</reference>
<protein>
    <submittedName>
        <fullName evidence="1">Uncharacterized protein</fullName>
    </submittedName>
</protein>
<evidence type="ECO:0000313" key="2">
    <source>
        <dbReference type="Proteomes" id="UP000034112"/>
    </source>
</evidence>
<gene>
    <name evidence="1" type="ORF">THAR02_08107</name>
</gene>
<comment type="caution">
    <text evidence="1">The sequence shown here is derived from an EMBL/GenBank/DDBJ whole genome shotgun (WGS) entry which is preliminary data.</text>
</comment>
<dbReference type="Proteomes" id="UP000034112">
    <property type="component" value="Unassembled WGS sequence"/>
</dbReference>
<organism evidence="1 2">
    <name type="scientific">Trichoderma harzianum</name>
    <name type="common">Hypocrea lixii</name>
    <dbReference type="NCBI Taxonomy" id="5544"/>
    <lineage>
        <taxon>Eukaryota</taxon>
        <taxon>Fungi</taxon>
        <taxon>Dikarya</taxon>
        <taxon>Ascomycota</taxon>
        <taxon>Pezizomycotina</taxon>
        <taxon>Sordariomycetes</taxon>
        <taxon>Hypocreomycetidae</taxon>
        <taxon>Hypocreales</taxon>
        <taxon>Hypocreaceae</taxon>
        <taxon>Trichoderma</taxon>
    </lineage>
</organism>
<evidence type="ECO:0000313" key="1">
    <source>
        <dbReference type="EMBL" id="KKO99782.1"/>
    </source>
</evidence>
<sequence length="374" mass="43273">MVRCVVGLGPRKITRLPLARGTEAVDFSENPSGRTVGIYFGLIFFKWQTQDLQTSLCQRLDEIQHLESDCDEGLRDTGHDAYSAIEHVVTELLTIERGAARIERVDKSLVVKLDLVTKRFIHLCELGRQVVWNVGTRATMCMADGDNATRFVFTLESEMRALEIQRAAVRDTKIEHEKSLRLYQTLEGERQQRVYLARDAASSWSNRFLGFFSRSTRERLKRDVEEAEQRLHRNLYQQRAACDSIEALHRLEMFHQETWTDMGNLRDKAQSVAGSFKHEFQRVTKVKEVKDKVFENLLNLRNKIQDPEFRTTRDSSLRLVMELFRTDDDSWCGQGCIGFLEQKITEAIYARRLEAEEEEEVMTTPVPVVDASAF</sequence>
<dbReference type="OMA" id="EYSHAID"/>
<dbReference type="AlphaFoldDB" id="A0A0F9XGS9"/>